<dbReference type="EMBL" id="FNOU01000014">
    <property type="protein sequence ID" value="SDY04045.1"/>
    <property type="molecule type" value="Genomic_DNA"/>
</dbReference>
<dbReference type="OrthoDB" id="2085414at2"/>
<name>A0A1H3GM33_EUBBA</name>
<evidence type="ECO:0000313" key="2">
    <source>
        <dbReference type="Proteomes" id="UP000199652"/>
    </source>
</evidence>
<proteinExistence type="predicted"/>
<reference evidence="2" key="1">
    <citation type="submission" date="2016-10" db="EMBL/GenBank/DDBJ databases">
        <authorList>
            <person name="Varghese N."/>
            <person name="Submissions S."/>
        </authorList>
    </citation>
    <scope>NUCLEOTIDE SEQUENCE [LARGE SCALE GENOMIC DNA]</scope>
    <source>
        <strain evidence="2">VPI 5359</strain>
    </source>
</reference>
<dbReference type="RefSeq" id="WP_090245678.1">
    <property type="nucleotide sequence ID" value="NZ_FNOU01000014.1"/>
</dbReference>
<gene>
    <name evidence="1" type="ORF">SAMN04488579_11441</name>
</gene>
<dbReference type="AlphaFoldDB" id="A0A1H3GM33"/>
<evidence type="ECO:0008006" key="3">
    <source>
        <dbReference type="Google" id="ProtNLM"/>
    </source>
</evidence>
<accession>A0A1H3GM33</accession>
<sequence>MNVKKMAKGITVIALLAIIAVGATLAYLSTTTDKLENKFTSTSNIKGELTETNWDKDAAAKYTPGEVLAKNPVVDLTASNEPAYVAMALDFKGLNTTMSRTEFAKYCTINDLNTTDWELIAKSANGSELYAYKSIVAAGGSTNAIFQNITVNAGLKTYTTTQLATTKTYTYEDLNSNGKFDADAETKTEVDSSTIATNIAKTDYIDALGNTIAIDNLPAFQIDAQGFAVQSADTSSVYKAELIKLANAQRTGNDLFVAL</sequence>
<organism evidence="1 2">
    <name type="scientific">Eubacterium barkeri</name>
    <name type="common">Clostridium barkeri</name>
    <dbReference type="NCBI Taxonomy" id="1528"/>
    <lineage>
        <taxon>Bacteria</taxon>
        <taxon>Bacillati</taxon>
        <taxon>Bacillota</taxon>
        <taxon>Clostridia</taxon>
        <taxon>Eubacteriales</taxon>
        <taxon>Eubacteriaceae</taxon>
        <taxon>Eubacterium</taxon>
    </lineage>
</organism>
<keyword evidence="2" id="KW-1185">Reference proteome</keyword>
<dbReference type="Proteomes" id="UP000199652">
    <property type="component" value="Unassembled WGS sequence"/>
</dbReference>
<evidence type="ECO:0000313" key="1">
    <source>
        <dbReference type="EMBL" id="SDY04045.1"/>
    </source>
</evidence>
<protein>
    <recommendedName>
        <fullName evidence="3">SipW-cognate class signal peptide</fullName>
    </recommendedName>
</protein>
<dbReference type="STRING" id="1528.SAMN04488579_11441"/>